<evidence type="ECO:0000313" key="1">
    <source>
        <dbReference type="EMBL" id="QED28702.1"/>
    </source>
</evidence>
<evidence type="ECO:0000313" key="2">
    <source>
        <dbReference type="Proteomes" id="UP000321595"/>
    </source>
</evidence>
<dbReference type="RefSeq" id="WP_146961364.1">
    <property type="nucleotide sequence ID" value="NZ_CP042467.1"/>
</dbReference>
<protein>
    <submittedName>
        <fullName evidence="1">Uncharacterized protein</fullName>
    </submittedName>
</protein>
<sequence length="86" mass="9442">MSRICAKIFGLVSPRIERRPRNSHDAAQRNNALIGLLSLNESISHFDSSTKKAADLTFLTQDLDLFAKALQLGDLIGTQTAARSFP</sequence>
<reference evidence="1 2" key="1">
    <citation type="submission" date="2019-08" db="EMBL/GenBank/DDBJ databases">
        <authorList>
            <person name="Liang Q."/>
        </authorList>
    </citation>
    <scope>NUCLEOTIDE SEQUENCE [LARGE SCALE GENOMIC DNA]</scope>
    <source>
        <strain evidence="1 2">V1718</strain>
    </source>
</reference>
<name>A0A5B8XRX1_9DELT</name>
<dbReference type="KEGG" id="bbae:FRD01_15960"/>
<gene>
    <name evidence="1" type="ORF">FRD01_15960</name>
</gene>
<accession>A0A5B8XRX1</accession>
<dbReference type="Proteomes" id="UP000321595">
    <property type="component" value="Chromosome"/>
</dbReference>
<organism evidence="1 2">
    <name type="scientific">Microvenator marinus</name>
    <dbReference type="NCBI Taxonomy" id="2600177"/>
    <lineage>
        <taxon>Bacteria</taxon>
        <taxon>Deltaproteobacteria</taxon>
        <taxon>Bradymonadales</taxon>
        <taxon>Microvenatoraceae</taxon>
        <taxon>Microvenator</taxon>
    </lineage>
</organism>
<proteinExistence type="predicted"/>
<dbReference type="EMBL" id="CP042467">
    <property type="protein sequence ID" value="QED28702.1"/>
    <property type="molecule type" value="Genomic_DNA"/>
</dbReference>
<keyword evidence="2" id="KW-1185">Reference proteome</keyword>
<dbReference type="AlphaFoldDB" id="A0A5B8XRX1"/>